<dbReference type="EMBL" id="DF820475">
    <property type="protein sequence ID" value="GAK60792.1"/>
    <property type="molecule type" value="Genomic_DNA"/>
</dbReference>
<dbReference type="HOGENOM" id="CLU_2931886_0_0_0"/>
<dbReference type="AlphaFoldDB" id="A0A081C887"/>
<reference evidence="1" key="1">
    <citation type="journal article" date="2015" name="PeerJ">
        <title>First genomic representation of candidate bacterial phylum KSB3 points to enhanced environmental sensing as a trigger of wastewater bulking.</title>
        <authorList>
            <person name="Sekiguchi Y."/>
            <person name="Ohashi A."/>
            <person name="Parks D.H."/>
            <person name="Yamauchi T."/>
            <person name="Tyson G.W."/>
            <person name="Hugenholtz P."/>
        </authorList>
    </citation>
    <scope>NUCLEOTIDE SEQUENCE [LARGE SCALE GENOMIC DNA]</scope>
</reference>
<keyword evidence="2" id="KW-1185">Reference proteome</keyword>
<proteinExistence type="predicted"/>
<dbReference type="STRING" id="1499967.U27_00690"/>
<protein>
    <submittedName>
        <fullName evidence="1">Uncharacterized protein</fullName>
    </submittedName>
</protein>
<accession>A0A081C887</accession>
<name>A0A081C887_VECG1</name>
<evidence type="ECO:0000313" key="2">
    <source>
        <dbReference type="Proteomes" id="UP000030661"/>
    </source>
</evidence>
<gene>
    <name evidence="1" type="ORF">U27_00690</name>
</gene>
<evidence type="ECO:0000313" key="1">
    <source>
        <dbReference type="EMBL" id="GAK60792.1"/>
    </source>
</evidence>
<sequence>MCPPPLDITFLLYLDTNFCQRNYRERFQFLLMRLSVIIGNYYSEKNIIHEVRNCFENGTT</sequence>
<organism evidence="1">
    <name type="scientific">Vecturithrix granuli</name>
    <dbReference type="NCBI Taxonomy" id="1499967"/>
    <lineage>
        <taxon>Bacteria</taxon>
        <taxon>Candidatus Moduliflexota</taxon>
        <taxon>Candidatus Vecturitrichia</taxon>
        <taxon>Candidatus Vecturitrichales</taxon>
        <taxon>Candidatus Vecturitrichaceae</taxon>
        <taxon>Candidatus Vecturithrix</taxon>
    </lineage>
</organism>
<dbReference type="Proteomes" id="UP000030661">
    <property type="component" value="Unassembled WGS sequence"/>
</dbReference>